<dbReference type="GO" id="GO:0015628">
    <property type="term" value="P:protein secretion by the type II secretion system"/>
    <property type="evidence" value="ECO:0007669"/>
    <property type="project" value="TreeGrafter"/>
</dbReference>
<dbReference type="GO" id="GO:0006281">
    <property type="term" value="P:DNA repair"/>
    <property type="evidence" value="ECO:0007669"/>
    <property type="project" value="InterPro"/>
</dbReference>
<evidence type="ECO:0000259" key="1">
    <source>
        <dbReference type="SMART" id="SM00278"/>
    </source>
</evidence>
<evidence type="ECO:0000313" key="2">
    <source>
        <dbReference type="EMBL" id="KFN01196.1"/>
    </source>
</evidence>
<dbReference type="Gene3D" id="1.10.150.310">
    <property type="entry name" value="Tex RuvX-like domain-like"/>
    <property type="match status" value="1"/>
</dbReference>
<dbReference type="Pfam" id="PF10531">
    <property type="entry name" value="SLBB"/>
    <property type="match status" value="1"/>
</dbReference>
<keyword evidence="5" id="KW-1185">Reference proteome</keyword>
<dbReference type="SMART" id="SM00278">
    <property type="entry name" value="HhH1"/>
    <property type="match status" value="2"/>
</dbReference>
<dbReference type="EMBL" id="QVOD01000008">
    <property type="protein sequence ID" value="RFT67360.1"/>
    <property type="molecule type" value="Genomic_DNA"/>
</dbReference>
<feature type="domain" description="Helix-hairpin-helix DNA-binding motif class 1" evidence="1">
    <location>
        <begin position="176"/>
        <end position="195"/>
    </location>
</feature>
<accession>A0A090ZA41</accession>
<evidence type="ECO:0000313" key="5">
    <source>
        <dbReference type="Proteomes" id="UP000264294"/>
    </source>
</evidence>
<sequence>MMWNFQKKWIALLCAIGVIALIFFWQTRQKSEQLAIQTDVYTKNDEKKSKLKVTDAKEEKKVIMIDIKGAVHREGVYEMKEGDRVKDGIEKAGGFLLEADVMKVNLAQIVQDQMLLHVPRKGEDGEKVDGLSKQDGKVRINAASKEQIEKITGIGSKKAESIMKYREEHGPFQKMEDLLEIDGIGVKSLEKIKEQIIIP</sequence>
<dbReference type="Proteomes" id="UP000264294">
    <property type="component" value="Unassembled WGS sequence"/>
</dbReference>
<evidence type="ECO:0000313" key="4">
    <source>
        <dbReference type="Proteomes" id="UP000029389"/>
    </source>
</evidence>
<dbReference type="AlphaFoldDB" id="A0A090ZA41"/>
<feature type="domain" description="Helix-hairpin-helix DNA-binding motif class 1" evidence="1">
    <location>
        <begin position="146"/>
        <end position="165"/>
    </location>
</feature>
<dbReference type="Pfam" id="PF12836">
    <property type="entry name" value="HHH_3"/>
    <property type="match status" value="1"/>
</dbReference>
<dbReference type="PATRIC" id="fig|1405.8.peg.1541"/>
<gene>
    <name evidence="2" type="primary">comEA</name>
    <name evidence="3" type="ORF">D0U04_09635</name>
    <name evidence="2" type="ORF">DJ93_1354</name>
</gene>
<reference evidence="2 4" key="1">
    <citation type="submission" date="2014-04" db="EMBL/GenBank/DDBJ databases">
        <authorList>
            <person name="Bishop-Lilly K.A."/>
            <person name="Broomall S.M."/>
            <person name="Chain P.S."/>
            <person name="Chertkov O."/>
            <person name="Coyne S.R."/>
            <person name="Daligault H.E."/>
            <person name="Davenport K.W."/>
            <person name="Erkkila T."/>
            <person name="Frey K.G."/>
            <person name="Gibbons H.S."/>
            <person name="Gu W."/>
            <person name="Jaissle J."/>
            <person name="Johnson S.L."/>
            <person name="Koroleva G.I."/>
            <person name="Ladner J.T."/>
            <person name="Lo C.-C."/>
            <person name="Minogue T.D."/>
            <person name="Munk C."/>
            <person name="Palacios G.F."/>
            <person name="Redden C.L."/>
            <person name="Rosenzweig C.N."/>
            <person name="Scholz M.B."/>
            <person name="Teshima H."/>
            <person name="Xu Y."/>
        </authorList>
    </citation>
    <scope>NUCLEOTIDE SEQUENCE [LARGE SCALE GENOMIC DNA]</scope>
    <source>
        <strain evidence="2 4">BHP</strain>
    </source>
</reference>
<dbReference type="GO" id="GO:0003677">
    <property type="term" value="F:DNA binding"/>
    <property type="evidence" value="ECO:0007669"/>
    <property type="project" value="InterPro"/>
</dbReference>
<dbReference type="GO" id="GO:0015627">
    <property type="term" value="C:type II protein secretion system complex"/>
    <property type="evidence" value="ECO:0007669"/>
    <property type="project" value="TreeGrafter"/>
</dbReference>
<dbReference type="InterPro" id="IPR010994">
    <property type="entry name" value="RuvA_2-like"/>
</dbReference>
<reference evidence="3 5" key="2">
    <citation type="submission" date="2018-08" db="EMBL/GenBank/DDBJ databases">
        <title>Bacillus clarus sp. nov. strain PS00077A.</title>
        <authorList>
            <person name="Mendez Acevedo M."/>
            <person name="Carroll L."/>
            <person name="Mukherjee M."/>
            <person name="Wiedmann M."/>
            <person name="Kovac J."/>
        </authorList>
    </citation>
    <scope>NUCLEOTIDE SEQUENCE [LARGE SCALE GENOMIC DNA]</scope>
    <source>
        <strain evidence="3 5">PS00077A</strain>
    </source>
</reference>
<dbReference type="PANTHER" id="PTHR21180">
    <property type="entry name" value="ENDONUCLEASE/EXONUCLEASE/PHOSPHATASE FAMILY DOMAIN-CONTAINING PROTEIN 1"/>
    <property type="match status" value="1"/>
</dbReference>
<dbReference type="RefSeq" id="WP_042979962.1">
    <property type="nucleotide sequence ID" value="NZ_JMQC01000008.1"/>
</dbReference>
<dbReference type="EMBL" id="JMQC01000008">
    <property type="protein sequence ID" value="KFN01196.1"/>
    <property type="molecule type" value="Genomic_DNA"/>
</dbReference>
<comment type="caution">
    <text evidence="2">The sequence shown here is derived from an EMBL/GenBank/DDBJ whole genome shotgun (WGS) entry which is preliminary data.</text>
</comment>
<name>A0A090ZA41_9BACI</name>
<protein>
    <submittedName>
        <fullName evidence="2">ComE operon protein 1</fullName>
    </submittedName>
    <submittedName>
        <fullName evidence="3">Competence protein ComE</fullName>
    </submittedName>
</protein>
<dbReference type="SUPFAM" id="SSF47781">
    <property type="entry name" value="RuvA domain 2-like"/>
    <property type="match status" value="1"/>
</dbReference>
<dbReference type="InterPro" id="IPR003583">
    <property type="entry name" value="Hlx-hairpin-Hlx_DNA-bd_motif"/>
</dbReference>
<dbReference type="PANTHER" id="PTHR21180:SF32">
    <property type="entry name" value="ENDONUCLEASE_EXONUCLEASE_PHOSPHATASE FAMILY DOMAIN-CONTAINING PROTEIN 1"/>
    <property type="match status" value="1"/>
</dbReference>
<dbReference type="InterPro" id="IPR051675">
    <property type="entry name" value="Endo/Exo/Phosphatase_dom_1"/>
</dbReference>
<organism evidence="2 4">
    <name type="scientific">Bacillus clarus</name>
    <dbReference type="NCBI Taxonomy" id="2338372"/>
    <lineage>
        <taxon>Bacteria</taxon>
        <taxon>Bacillati</taxon>
        <taxon>Bacillota</taxon>
        <taxon>Bacilli</taxon>
        <taxon>Bacillales</taxon>
        <taxon>Bacillaceae</taxon>
        <taxon>Bacillus</taxon>
        <taxon>Bacillus cereus group</taxon>
    </lineage>
</organism>
<dbReference type="NCBIfam" id="TIGR00426">
    <property type="entry name" value="competence protein ComEA helix-hairpin-helix repeat region"/>
    <property type="match status" value="1"/>
</dbReference>
<dbReference type="Gene3D" id="3.10.560.10">
    <property type="entry name" value="Outer membrane lipoprotein wza domain like"/>
    <property type="match status" value="1"/>
</dbReference>
<dbReference type="Proteomes" id="UP000029389">
    <property type="component" value="Unassembled WGS sequence"/>
</dbReference>
<evidence type="ECO:0000313" key="3">
    <source>
        <dbReference type="EMBL" id="RFT67360.1"/>
    </source>
</evidence>
<dbReference type="InterPro" id="IPR019554">
    <property type="entry name" value="Soluble_ligand-bd"/>
</dbReference>
<proteinExistence type="predicted"/>
<dbReference type="InterPro" id="IPR004509">
    <property type="entry name" value="Competence_ComEA_HhH"/>
</dbReference>